<organism evidence="1 2">
    <name type="scientific">Mesotoga infera</name>
    <dbReference type="NCBI Taxonomy" id="1236046"/>
    <lineage>
        <taxon>Bacteria</taxon>
        <taxon>Thermotogati</taxon>
        <taxon>Thermotogota</taxon>
        <taxon>Thermotogae</taxon>
        <taxon>Kosmotogales</taxon>
        <taxon>Kosmotogaceae</taxon>
        <taxon>Mesotoga</taxon>
    </lineage>
</organism>
<dbReference type="Proteomes" id="UP000250796">
    <property type="component" value="Chromosome MESINF"/>
</dbReference>
<evidence type="ECO:0000313" key="1">
    <source>
        <dbReference type="EMBL" id="SSC13111.1"/>
    </source>
</evidence>
<dbReference type="EMBL" id="LS974202">
    <property type="protein sequence ID" value="SSC13111.1"/>
    <property type="molecule type" value="Genomic_DNA"/>
</dbReference>
<dbReference type="GO" id="GO:0006508">
    <property type="term" value="P:proteolysis"/>
    <property type="evidence" value="ECO:0007669"/>
    <property type="project" value="InterPro"/>
</dbReference>
<accession>A0A7Z7LG59</accession>
<dbReference type="AlphaFoldDB" id="A0A7Z7LG59"/>
<gene>
    <name evidence="1" type="ORF">MESINF_1667</name>
</gene>
<reference evidence="1 2" key="1">
    <citation type="submission" date="2017-01" db="EMBL/GenBank/DDBJ databases">
        <authorList>
            <person name="Erauso G."/>
        </authorList>
    </citation>
    <scope>NUCLEOTIDE SEQUENCE [LARGE SCALE GENOMIC DNA]</scope>
    <source>
        <strain evidence="1">MESINF1</strain>
    </source>
</reference>
<dbReference type="SUPFAM" id="SSF52743">
    <property type="entry name" value="Subtilisin-like"/>
    <property type="match status" value="1"/>
</dbReference>
<dbReference type="KEGG" id="minf:MESINF_1667"/>
<protein>
    <submittedName>
        <fullName evidence="1">Uncharacterized protein</fullName>
    </submittedName>
</protein>
<dbReference type="RefSeq" id="WP_169699294.1">
    <property type="nucleotide sequence ID" value="NZ_LS974202.1"/>
</dbReference>
<evidence type="ECO:0000313" key="2">
    <source>
        <dbReference type="Proteomes" id="UP000250796"/>
    </source>
</evidence>
<proteinExistence type="predicted"/>
<name>A0A7Z7LG59_9BACT</name>
<dbReference type="InterPro" id="IPR036852">
    <property type="entry name" value="Peptidase_S8/S53_dom_sf"/>
</dbReference>
<keyword evidence="2" id="KW-1185">Reference proteome</keyword>
<sequence length="67" mass="7242">MELIAPSLDEVVGVEAVPTTPDEIPDFERFLWGIRKICASQAWDTGYDGTGIIVAILNTCIYTPATG</sequence>
<dbReference type="GO" id="GO:0004252">
    <property type="term" value="F:serine-type endopeptidase activity"/>
    <property type="evidence" value="ECO:0007669"/>
    <property type="project" value="InterPro"/>
</dbReference>